<gene>
    <name evidence="2" type="ORF">FB45DRAFT_873314</name>
</gene>
<protein>
    <submittedName>
        <fullName evidence="2">Uncharacterized protein</fullName>
    </submittedName>
</protein>
<reference evidence="2" key="1">
    <citation type="submission" date="2023-03" db="EMBL/GenBank/DDBJ databases">
        <title>Massive genome expansion in bonnet fungi (Mycena s.s.) driven by repeated elements and novel gene families across ecological guilds.</title>
        <authorList>
            <consortium name="Lawrence Berkeley National Laboratory"/>
            <person name="Harder C.B."/>
            <person name="Miyauchi S."/>
            <person name="Viragh M."/>
            <person name="Kuo A."/>
            <person name="Thoen E."/>
            <person name="Andreopoulos B."/>
            <person name="Lu D."/>
            <person name="Skrede I."/>
            <person name="Drula E."/>
            <person name="Henrissat B."/>
            <person name="Morin E."/>
            <person name="Kohler A."/>
            <person name="Barry K."/>
            <person name="LaButti K."/>
            <person name="Morin E."/>
            <person name="Salamov A."/>
            <person name="Lipzen A."/>
            <person name="Mereny Z."/>
            <person name="Hegedus B."/>
            <person name="Baldrian P."/>
            <person name="Stursova M."/>
            <person name="Weitz H."/>
            <person name="Taylor A."/>
            <person name="Grigoriev I.V."/>
            <person name="Nagy L.G."/>
            <person name="Martin F."/>
            <person name="Kauserud H."/>
        </authorList>
    </citation>
    <scope>NUCLEOTIDE SEQUENCE</scope>
    <source>
        <strain evidence="2">9284</strain>
    </source>
</reference>
<evidence type="ECO:0000256" key="1">
    <source>
        <dbReference type="SAM" id="MobiDB-lite"/>
    </source>
</evidence>
<dbReference type="Proteomes" id="UP001221142">
    <property type="component" value="Unassembled WGS sequence"/>
</dbReference>
<dbReference type="EMBL" id="JARKIF010000023">
    <property type="protein sequence ID" value="KAJ7616030.1"/>
    <property type="molecule type" value="Genomic_DNA"/>
</dbReference>
<organism evidence="2 3">
    <name type="scientific">Roridomyces roridus</name>
    <dbReference type="NCBI Taxonomy" id="1738132"/>
    <lineage>
        <taxon>Eukaryota</taxon>
        <taxon>Fungi</taxon>
        <taxon>Dikarya</taxon>
        <taxon>Basidiomycota</taxon>
        <taxon>Agaricomycotina</taxon>
        <taxon>Agaricomycetes</taxon>
        <taxon>Agaricomycetidae</taxon>
        <taxon>Agaricales</taxon>
        <taxon>Marasmiineae</taxon>
        <taxon>Mycenaceae</taxon>
        <taxon>Roridomyces</taxon>
    </lineage>
</organism>
<feature type="region of interest" description="Disordered" evidence="1">
    <location>
        <begin position="85"/>
        <end position="115"/>
    </location>
</feature>
<keyword evidence="3" id="KW-1185">Reference proteome</keyword>
<name>A0AAD7FCN1_9AGAR</name>
<feature type="compositionally biased region" description="Polar residues" evidence="1">
    <location>
        <begin position="227"/>
        <end position="238"/>
    </location>
</feature>
<comment type="caution">
    <text evidence="2">The sequence shown here is derived from an EMBL/GenBank/DDBJ whole genome shotgun (WGS) entry which is preliminary data.</text>
</comment>
<evidence type="ECO:0000313" key="2">
    <source>
        <dbReference type="EMBL" id="KAJ7616030.1"/>
    </source>
</evidence>
<sequence length="376" mass="40598">MHENKSAFRSVNMDAYLKFCAGKKMDTMSMTCSPGQKSDERRREWKIDARSLSLSGSIWGLGGGQAGCWEARQRRDMTAAVPGPIVKSRSEGTTRTPGYNERMPKCGSKATSGVDATTSEGIRGLGVPGASLLPPIQKVGGDACMACCERVHSRQVNSALGEGRIGEGRMTAFRTFEAQTDGKVGLEGRHGGTVASGLLEKKMTPECSNRMLKGVEQATATHPLHASSWSKDPSTTDSAEIPPESRNAKKINPSLSGIEKKTTCFRPHLDVGEWVCPPAGCQMGWWACPWWAYPLHGKGCGIVGMPTDGGHAHGGYAHLADKIVGMPTIGWWACPRMVGMPTLSGLFSCSSFRQKFYMMVHQAALGLCREDMVILR</sequence>
<dbReference type="AlphaFoldDB" id="A0AAD7FCN1"/>
<proteinExistence type="predicted"/>
<feature type="region of interest" description="Disordered" evidence="1">
    <location>
        <begin position="220"/>
        <end position="251"/>
    </location>
</feature>
<evidence type="ECO:0000313" key="3">
    <source>
        <dbReference type="Proteomes" id="UP001221142"/>
    </source>
</evidence>
<accession>A0AAD7FCN1</accession>